<dbReference type="OrthoDB" id="9793035at2"/>
<protein>
    <recommendedName>
        <fullName evidence="2">exopolyphosphatase</fullName>
        <ecNumber evidence="2">3.6.1.11</ecNumber>
    </recommendedName>
</protein>
<dbReference type="Proteomes" id="UP000063387">
    <property type="component" value="Chromosome"/>
</dbReference>
<dbReference type="EC" id="3.6.1.11" evidence="2"/>
<dbReference type="InterPro" id="IPR003695">
    <property type="entry name" value="Ppx_GppA_N"/>
</dbReference>
<evidence type="ECO:0000256" key="4">
    <source>
        <dbReference type="ARBA" id="ARBA00047607"/>
    </source>
</evidence>
<dbReference type="KEGG" id="hco:LOKO_02963"/>
<organism evidence="6 7">
    <name type="scientific">Halomonas chromatireducens</name>
    <dbReference type="NCBI Taxonomy" id="507626"/>
    <lineage>
        <taxon>Bacteria</taxon>
        <taxon>Pseudomonadati</taxon>
        <taxon>Pseudomonadota</taxon>
        <taxon>Gammaproteobacteria</taxon>
        <taxon>Oceanospirillales</taxon>
        <taxon>Halomonadaceae</taxon>
        <taxon>Halomonas</taxon>
    </lineage>
</organism>
<dbReference type="SUPFAM" id="SSF53067">
    <property type="entry name" value="Actin-like ATPase domain"/>
    <property type="match status" value="2"/>
</dbReference>
<evidence type="ECO:0000313" key="7">
    <source>
        <dbReference type="Proteomes" id="UP000063387"/>
    </source>
</evidence>
<dbReference type="InterPro" id="IPR022371">
    <property type="entry name" value="Exopolyphosphatase"/>
</dbReference>
<accession>A0A0X8HG50</accession>
<proteinExistence type="inferred from homology"/>
<evidence type="ECO:0000259" key="5">
    <source>
        <dbReference type="Pfam" id="PF02541"/>
    </source>
</evidence>
<dbReference type="NCBIfam" id="TIGR03706">
    <property type="entry name" value="exo_poly_only"/>
    <property type="match status" value="1"/>
</dbReference>
<feature type="domain" description="Ppx/GppA phosphatase N-terminal" evidence="5">
    <location>
        <begin position="36"/>
        <end position="321"/>
    </location>
</feature>
<dbReference type="FunFam" id="3.30.420.40:FF:000023">
    <property type="entry name" value="Guanosine-5'-triphosphate,3'-diphosphate pyrophosphatase"/>
    <property type="match status" value="1"/>
</dbReference>
<dbReference type="Pfam" id="PF02541">
    <property type="entry name" value="Ppx-GppA"/>
    <property type="match status" value="1"/>
</dbReference>
<gene>
    <name evidence="6" type="primary">ppx</name>
    <name evidence="6" type="ORF">LOKO_02963</name>
</gene>
<dbReference type="GO" id="GO:0004309">
    <property type="term" value="F:exopolyphosphatase activity"/>
    <property type="evidence" value="ECO:0007669"/>
    <property type="project" value="UniProtKB-EC"/>
</dbReference>
<dbReference type="EMBL" id="CP014226">
    <property type="protein sequence ID" value="AMD02011.1"/>
    <property type="molecule type" value="Genomic_DNA"/>
</dbReference>
<keyword evidence="3 6" id="KW-0378">Hydrolase</keyword>
<reference evidence="6 7" key="1">
    <citation type="journal article" date="2016" name="Genome Announc.">
        <title>Draft Genome Sequence of 'Halomonas chromatireducens' Strain AGD 8-3, a Haloalkaliphilic Chromate- and Selenite-Reducing Gammaproteobacterium.</title>
        <authorList>
            <person name="Sharko F.S."/>
            <person name="Shapovalova A.A."/>
            <person name="Tsygankova S.V."/>
            <person name="Komova A.V."/>
            <person name="Boulygina E.S."/>
            <person name="Teslyuk A.B."/>
            <person name="Gotovtsev P.M."/>
            <person name="Namsaraev Z.B."/>
            <person name="Khijniak T.V."/>
            <person name="Nedoluzhko A.V."/>
            <person name="Vasilov R.G."/>
        </authorList>
    </citation>
    <scope>NUCLEOTIDE SEQUENCE [LARGE SCALE GENOMIC DNA]</scope>
    <source>
        <strain evidence="6 7">AGD 8-3</strain>
    </source>
</reference>
<dbReference type="STRING" id="507626.LOKO_02963"/>
<dbReference type="InterPro" id="IPR043129">
    <property type="entry name" value="ATPase_NBD"/>
</dbReference>
<evidence type="ECO:0000256" key="2">
    <source>
        <dbReference type="ARBA" id="ARBA00012451"/>
    </source>
</evidence>
<evidence type="ECO:0000256" key="1">
    <source>
        <dbReference type="ARBA" id="ARBA00007125"/>
    </source>
</evidence>
<keyword evidence="7" id="KW-1185">Reference proteome</keyword>
<reference evidence="6 7" key="2">
    <citation type="submission" date="2016-02" db="EMBL/GenBank/DDBJ databases">
        <authorList>
            <person name="Wen L."/>
            <person name="He K."/>
            <person name="Yang H."/>
        </authorList>
    </citation>
    <scope>NUCLEOTIDE SEQUENCE [LARGE SCALE GENOMIC DNA]</scope>
    <source>
        <strain evidence="6 7">AGD 8-3</strain>
    </source>
</reference>
<sequence>MTQPMERPRPQKPLAATPRQRLAAIDLGSNSFHLLVANYQEGRLQAVARLGEKVQLAAGLDQANRLSEEAMQRALRSLARFVPLLGDIAPGRLRVVGTSALRTARNRQTFVERAESLLGCPIEIIDGREEARLIYLGAAHALAENGKRLIIDIGGGSTEFAIGENFAPLHLESLDIGCVTFTGRHFADGTLSEDSMRRAEQAAKAACNRVSRAYQAFGWADPVGSSGTIKAVASVLAASGDLDGAEEGTITRRGLLELRQRLIAFGHLDNVAMEGLKHDRTRIFPAGVAILGAIFESFGLTRLRYADGALREGVLYDMMARNGDFVGDRS</sequence>
<dbReference type="Gene3D" id="3.30.420.40">
    <property type="match status" value="1"/>
</dbReference>
<name>A0A0X8HG50_9GAMM</name>
<comment type="similarity">
    <text evidence="1">Belongs to the GppA/Ppx family.</text>
</comment>
<dbReference type="PATRIC" id="fig|507626.3.peg.2959"/>
<evidence type="ECO:0000256" key="3">
    <source>
        <dbReference type="ARBA" id="ARBA00022801"/>
    </source>
</evidence>
<evidence type="ECO:0000313" key="6">
    <source>
        <dbReference type="EMBL" id="AMD02011.1"/>
    </source>
</evidence>
<dbReference type="AlphaFoldDB" id="A0A0X8HG50"/>
<dbReference type="PANTHER" id="PTHR30005">
    <property type="entry name" value="EXOPOLYPHOSPHATASE"/>
    <property type="match status" value="1"/>
</dbReference>
<dbReference type="Gene3D" id="3.30.420.150">
    <property type="entry name" value="Exopolyphosphatase. Domain 2"/>
    <property type="match status" value="1"/>
</dbReference>
<dbReference type="CDD" id="cd24053">
    <property type="entry name" value="ASKHA_NBD_EcPPX-GppA-like"/>
    <property type="match status" value="1"/>
</dbReference>
<dbReference type="InterPro" id="IPR050273">
    <property type="entry name" value="GppA/Ppx_hydrolase"/>
</dbReference>
<dbReference type="GO" id="GO:0006793">
    <property type="term" value="P:phosphorus metabolic process"/>
    <property type="evidence" value="ECO:0007669"/>
    <property type="project" value="InterPro"/>
</dbReference>
<comment type="catalytic activity">
    <reaction evidence="4">
        <text>[phosphate](n) + H2O = [phosphate](n-1) + phosphate + H(+)</text>
        <dbReference type="Rhea" id="RHEA:21528"/>
        <dbReference type="Rhea" id="RHEA-COMP:9859"/>
        <dbReference type="Rhea" id="RHEA-COMP:14279"/>
        <dbReference type="ChEBI" id="CHEBI:15377"/>
        <dbReference type="ChEBI" id="CHEBI:15378"/>
        <dbReference type="ChEBI" id="CHEBI:16838"/>
        <dbReference type="ChEBI" id="CHEBI:43474"/>
        <dbReference type="EC" id="3.6.1.11"/>
    </reaction>
</comment>
<dbReference type="PANTHER" id="PTHR30005:SF0">
    <property type="entry name" value="RETROGRADE REGULATION PROTEIN 2"/>
    <property type="match status" value="1"/>
</dbReference>